<gene>
    <name evidence="2" type="ORF">ANCCEY_04312</name>
</gene>
<feature type="signal peptide" evidence="1">
    <location>
        <begin position="1"/>
        <end position="25"/>
    </location>
</feature>
<evidence type="ECO:0008006" key="4">
    <source>
        <dbReference type="Google" id="ProtNLM"/>
    </source>
</evidence>
<accession>A0A0D6LZG7</accession>
<dbReference type="EMBL" id="KE124859">
    <property type="protein sequence ID" value="EPB76603.1"/>
    <property type="molecule type" value="Genomic_DNA"/>
</dbReference>
<protein>
    <recommendedName>
        <fullName evidence="4">Lipocalin/cytosolic fatty-acid binding domain-containing protein</fullName>
    </recommendedName>
</protein>
<dbReference type="Proteomes" id="UP000054495">
    <property type="component" value="Unassembled WGS sequence"/>
</dbReference>
<keyword evidence="3" id="KW-1185">Reference proteome</keyword>
<evidence type="ECO:0000256" key="1">
    <source>
        <dbReference type="SAM" id="SignalP"/>
    </source>
</evidence>
<proteinExistence type="predicted"/>
<evidence type="ECO:0000313" key="3">
    <source>
        <dbReference type="Proteomes" id="UP000054495"/>
    </source>
</evidence>
<organism evidence="2 3">
    <name type="scientific">Ancylostoma ceylanicum</name>
    <dbReference type="NCBI Taxonomy" id="53326"/>
    <lineage>
        <taxon>Eukaryota</taxon>
        <taxon>Metazoa</taxon>
        <taxon>Ecdysozoa</taxon>
        <taxon>Nematoda</taxon>
        <taxon>Chromadorea</taxon>
        <taxon>Rhabditida</taxon>
        <taxon>Rhabditina</taxon>
        <taxon>Rhabditomorpha</taxon>
        <taxon>Strongyloidea</taxon>
        <taxon>Ancylostomatidae</taxon>
        <taxon>Ancylostomatinae</taxon>
        <taxon>Ancylostoma</taxon>
    </lineage>
</organism>
<keyword evidence="1" id="KW-0732">Signal</keyword>
<feature type="chain" id="PRO_5002307462" description="Lipocalin/cytosolic fatty-acid binding domain-containing protein" evidence="1">
    <location>
        <begin position="26"/>
        <end position="105"/>
    </location>
</feature>
<reference evidence="2 3" key="1">
    <citation type="submission" date="2013-05" db="EMBL/GenBank/DDBJ databases">
        <title>Draft genome of the parasitic nematode Anyclostoma ceylanicum.</title>
        <authorList>
            <person name="Mitreva M."/>
        </authorList>
    </citation>
    <scope>NUCLEOTIDE SEQUENCE [LARGE SCALE GENOMIC DNA]</scope>
</reference>
<name>A0A0D6LZG7_9BILA</name>
<evidence type="ECO:0000313" key="2">
    <source>
        <dbReference type="EMBL" id="EPB76603.1"/>
    </source>
</evidence>
<dbReference type="AlphaFoldDB" id="A0A0D6LZG7"/>
<sequence length="105" mass="11608">MKLLLSTAITLFSVFILILISGTDAQCKVQLTYPVLQPSQYNGSWFVIARKAPLSRSFLPSDLNSSLIRLDVDGDERLNMTEYHSVALTSPFTVLRAAGEEESSL</sequence>